<dbReference type="Proteomes" id="UP000199564">
    <property type="component" value="Unassembled WGS sequence"/>
</dbReference>
<evidence type="ECO:0000256" key="1">
    <source>
        <dbReference type="SAM" id="Phobius"/>
    </source>
</evidence>
<accession>A0A1I5HUA5</accession>
<dbReference type="RefSeq" id="WP_091654731.1">
    <property type="nucleotide sequence ID" value="NZ_FOVW01000007.1"/>
</dbReference>
<protein>
    <submittedName>
        <fullName evidence="2">FixH protein</fullName>
    </submittedName>
</protein>
<evidence type="ECO:0000313" key="3">
    <source>
        <dbReference type="Proteomes" id="UP000199564"/>
    </source>
</evidence>
<organism evidence="2 3">
    <name type="scientific">Algoriphagus ornithinivorans</name>
    <dbReference type="NCBI Taxonomy" id="226506"/>
    <lineage>
        <taxon>Bacteria</taxon>
        <taxon>Pseudomonadati</taxon>
        <taxon>Bacteroidota</taxon>
        <taxon>Cytophagia</taxon>
        <taxon>Cytophagales</taxon>
        <taxon>Cyclobacteriaceae</taxon>
        <taxon>Algoriphagus</taxon>
    </lineage>
</organism>
<feature type="transmembrane region" description="Helical" evidence="1">
    <location>
        <begin position="6"/>
        <end position="26"/>
    </location>
</feature>
<keyword evidence="1" id="KW-1133">Transmembrane helix</keyword>
<name>A0A1I5HUA5_9BACT</name>
<dbReference type="Pfam" id="PF05751">
    <property type="entry name" value="FixH"/>
    <property type="match status" value="1"/>
</dbReference>
<gene>
    <name evidence="2" type="ORF">SAMN04488519_107267</name>
</gene>
<proteinExistence type="predicted"/>
<dbReference type="AlphaFoldDB" id="A0A1I5HUA5"/>
<dbReference type="InterPro" id="IPR008620">
    <property type="entry name" value="FixH"/>
</dbReference>
<reference evidence="3" key="1">
    <citation type="submission" date="2016-10" db="EMBL/GenBank/DDBJ databases">
        <authorList>
            <person name="Varghese N."/>
            <person name="Submissions S."/>
        </authorList>
    </citation>
    <scope>NUCLEOTIDE SEQUENCE [LARGE SCALE GENOMIC DNA]</scope>
    <source>
        <strain evidence="3">DSM 15282</strain>
    </source>
</reference>
<sequence length="142" mass="16376">MDWGKGILLAIIGFIVIIMTMVVISVRMEGIELVTENYYEAEINYQDQIDKEKSTLALEREVLQFDAENQSLFLDLPVGATGILHLFRPSDSKLDQKLTVEIKEENEKTVSIRNLQAGYWKAQLSWQENGESYYQEKKISLK</sequence>
<dbReference type="EMBL" id="FOVW01000007">
    <property type="protein sequence ID" value="SFO51847.1"/>
    <property type="molecule type" value="Genomic_DNA"/>
</dbReference>
<dbReference type="STRING" id="226506.SAMN04488519_107267"/>
<keyword evidence="1" id="KW-0812">Transmembrane</keyword>
<keyword evidence="1" id="KW-0472">Membrane</keyword>
<evidence type="ECO:0000313" key="2">
    <source>
        <dbReference type="EMBL" id="SFO51847.1"/>
    </source>
</evidence>
<keyword evidence="3" id="KW-1185">Reference proteome</keyword>